<dbReference type="GO" id="GO:1903711">
    <property type="term" value="P:spermidine transmembrane transport"/>
    <property type="evidence" value="ECO:0007669"/>
    <property type="project" value="TreeGrafter"/>
</dbReference>
<evidence type="ECO:0000256" key="3">
    <source>
        <dbReference type="ARBA" id="ARBA00021112"/>
    </source>
</evidence>
<feature type="region of interest" description="Disordered" evidence="10">
    <location>
        <begin position="119"/>
        <end position="143"/>
    </location>
</feature>
<sequence>MSAVRAYHWMCLVGAIVFEVAGTTIMKAAQSWSIPYGAQLGIAAMLAFIGLSYYLLSLATTALPVGVAFAFWEGLGLFFITLSSVLLLGEDMTLTRFAALCAVAAGVLLVHHGTAGGDTGGSGPSGNGQDSDNHEAAASEGRR</sequence>
<dbReference type="SUPFAM" id="SSF103481">
    <property type="entry name" value="Multidrug resistance efflux transporter EmrE"/>
    <property type="match status" value="1"/>
</dbReference>
<gene>
    <name evidence="12" type="ORF">DSM101010T_06320</name>
</gene>
<evidence type="ECO:0000256" key="4">
    <source>
        <dbReference type="ARBA" id="ARBA00022475"/>
    </source>
</evidence>
<evidence type="ECO:0000256" key="10">
    <source>
        <dbReference type="SAM" id="MobiDB-lite"/>
    </source>
</evidence>
<keyword evidence="6 9" id="KW-0812">Transmembrane</keyword>
<dbReference type="Proteomes" id="UP000503840">
    <property type="component" value="Unassembled WGS sequence"/>
</dbReference>
<reference evidence="12 13" key="1">
    <citation type="submission" date="2020-05" db="EMBL/GenBank/DDBJ databases">
        <title>Draft genome sequence of Desulfovibrio sp. strain HN2T.</title>
        <authorList>
            <person name="Ueno A."/>
            <person name="Tamazawa S."/>
            <person name="Tamamura S."/>
            <person name="Murakami T."/>
            <person name="Kiyama T."/>
            <person name="Inomata H."/>
            <person name="Amano Y."/>
            <person name="Miyakawa K."/>
            <person name="Tamaki H."/>
            <person name="Naganuma T."/>
            <person name="Kaneko K."/>
        </authorList>
    </citation>
    <scope>NUCLEOTIDE SEQUENCE [LARGE SCALE GENOMIC DNA]</scope>
    <source>
        <strain evidence="12 13">HN2</strain>
    </source>
</reference>
<proteinExistence type="inferred from homology"/>
<dbReference type="AlphaFoldDB" id="A0A7J0BEZ7"/>
<evidence type="ECO:0000256" key="7">
    <source>
        <dbReference type="ARBA" id="ARBA00022989"/>
    </source>
</evidence>
<dbReference type="GO" id="GO:0015220">
    <property type="term" value="F:choline transmembrane transporter activity"/>
    <property type="evidence" value="ECO:0007669"/>
    <property type="project" value="TreeGrafter"/>
</dbReference>
<comment type="caution">
    <text evidence="12">The sequence shown here is derived from an EMBL/GenBank/DDBJ whole genome shotgun (WGS) entry which is preliminary data.</text>
</comment>
<name>A0A7J0BEZ7_9BACT</name>
<evidence type="ECO:0000256" key="11">
    <source>
        <dbReference type="SAM" id="Phobius"/>
    </source>
</evidence>
<keyword evidence="7 11" id="KW-1133">Transmembrane helix</keyword>
<keyword evidence="13" id="KW-1185">Reference proteome</keyword>
<dbReference type="GO" id="GO:0015297">
    <property type="term" value="F:antiporter activity"/>
    <property type="evidence" value="ECO:0007669"/>
    <property type="project" value="TreeGrafter"/>
</dbReference>
<keyword evidence="4" id="KW-1003">Cell membrane</keyword>
<dbReference type="InterPro" id="IPR045324">
    <property type="entry name" value="Small_multidrug_res"/>
</dbReference>
<feature type="transmembrane region" description="Helical" evidence="11">
    <location>
        <begin position="62"/>
        <end position="88"/>
    </location>
</feature>
<dbReference type="Gene3D" id="1.10.3730.20">
    <property type="match status" value="1"/>
</dbReference>
<comment type="subcellular location">
    <subcellularLocation>
        <location evidence="1">Cell inner membrane</location>
        <topology evidence="1">Multi-pass membrane protein</topology>
    </subcellularLocation>
    <subcellularLocation>
        <location evidence="9">Cell membrane</location>
        <topology evidence="9">Multi-pass membrane protein</topology>
    </subcellularLocation>
</comment>
<feature type="transmembrane region" description="Helical" evidence="11">
    <location>
        <begin position="38"/>
        <end position="56"/>
    </location>
</feature>
<feature type="transmembrane region" description="Helical" evidence="11">
    <location>
        <begin position="6"/>
        <end position="26"/>
    </location>
</feature>
<comment type="similarity">
    <text evidence="9">Belongs to the drug/metabolite transporter (DMT) superfamily. Small multidrug resistance (SMR) (TC 2.A.7.1) family.</text>
</comment>
<dbReference type="RefSeq" id="WP_174403984.1">
    <property type="nucleotide sequence ID" value="NZ_BLVO01000005.1"/>
</dbReference>
<comment type="subunit">
    <text evidence="2">Forms a complex with MdtI.</text>
</comment>
<evidence type="ECO:0000256" key="1">
    <source>
        <dbReference type="ARBA" id="ARBA00004429"/>
    </source>
</evidence>
<evidence type="ECO:0000256" key="2">
    <source>
        <dbReference type="ARBA" id="ARBA00011358"/>
    </source>
</evidence>
<evidence type="ECO:0000256" key="8">
    <source>
        <dbReference type="ARBA" id="ARBA00023136"/>
    </source>
</evidence>
<evidence type="ECO:0000256" key="5">
    <source>
        <dbReference type="ARBA" id="ARBA00022519"/>
    </source>
</evidence>
<protein>
    <recommendedName>
        <fullName evidence="3">Spermidine export protein MdtJ</fullName>
    </recommendedName>
</protein>
<evidence type="ECO:0000256" key="9">
    <source>
        <dbReference type="RuleBase" id="RU003942"/>
    </source>
</evidence>
<dbReference type="Pfam" id="PF00893">
    <property type="entry name" value="Multi_Drug_Res"/>
    <property type="match status" value="1"/>
</dbReference>
<keyword evidence="8 11" id="KW-0472">Membrane</keyword>
<dbReference type="InterPro" id="IPR037185">
    <property type="entry name" value="EmrE-like"/>
</dbReference>
<feature type="compositionally biased region" description="Basic and acidic residues" evidence="10">
    <location>
        <begin position="131"/>
        <end position="143"/>
    </location>
</feature>
<dbReference type="GO" id="GO:0031460">
    <property type="term" value="P:glycine betaine transport"/>
    <property type="evidence" value="ECO:0007669"/>
    <property type="project" value="TreeGrafter"/>
</dbReference>
<organism evidence="12 13">
    <name type="scientific">Desulfovibrio subterraneus</name>
    <dbReference type="NCBI Taxonomy" id="2718620"/>
    <lineage>
        <taxon>Bacteria</taxon>
        <taxon>Pseudomonadati</taxon>
        <taxon>Thermodesulfobacteriota</taxon>
        <taxon>Desulfovibrionia</taxon>
        <taxon>Desulfovibrionales</taxon>
        <taxon>Desulfovibrionaceae</taxon>
        <taxon>Desulfovibrio</taxon>
    </lineage>
</organism>
<dbReference type="GO" id="GO:0005886">
    <property type="term" value="C:plasma membrane"/>
    <property type="evidence" value="ECO:0007669"/>
    <property type="project" value="UniProtKB-SubCell"/>
</dbReference>
<dbReference type="PANTHER" id="PTHR30561">
    <property type="entry name" value="SMR FAMILY PROTON-DEPENDENT DRUG EFFLUX TRANSPORTER SUGE"/>
    <property type="match status" value="1"/>
</dbReference>
<keyword evidence="5" id="KW-0997">Cell inner membrane</keyword>
<evidence type="ECO:0000313" key="12">
    <source>
        <dbReference type="EMBL" id="GFM32267.1"/>
    </source>
</evidence>
<dbReference type="EMBL" id="BLVO01000005">
    <property type="protein sequence ID" value="GFM32267.1"/>
    <property type="molecule type" value="Genomic_DNA"/>
</dbReference>
<evidence type="ECO:0000256" key="6">
    <source>
        <dbReference type="ARBA" id="ARBA00022692"/>
    </source>
</evidence>
<accession>A0A7J0BEZ7</accession>
<dbReference type="GO" id="GO:0015199">
    <property type="term" value="F:amino-acid betaine transmembrane transporter activity"/>
    <property type="evidence" value="ECO:0007669"/>
    <property type="project" value="TreeGrafter"/>
</dbReference>
<dbReference type="InterPro" id="IPR000390">
    <property type="entry name" value="Small_drug/metabolite_transptr"/>
</dbReference>
<dbReference type="PANTHER" id="PTHR30561:SF2">
    <property type="entry name" value="SPERMIDINE EXPORT PROTEIN MDTJ"/>
    <property type="match status" value="1"/>
</dbReference>
<evidence type="ECO:0000313" key="13">
    <source>
        <dbReference type="Proteomes" id="UP000503840"/>
    </source>
</evidence>